<dbReference type="InterPro" id="IPR000064">
    <property type="entry name" value="NLP_P60_dom"/>
</dbReference>
<dbReference type="RefSeq" id="WP_161818393.1">
    <property type="nucleotide sequence ID" value="NZ_JAACJS010000012.1"/>
</dbReference>
<comment type="caution">
    <text evidence="7">The sequence shown here is derived from an EMBL/GenBank/DDBJ whole genome shotgun (WGS) entry which is preliminary data.</text>
</comment>
<evidence type="ECO:0000313" key="8">
    <source>
        <dbReference type="Proteomes" id="UP000753802"/>
    </source>
</evidence>
<sequence length="249" mass="27056">MKLQNLAIAICAVWVFSSCSSLRNISSKDNSGTTAAKKPKPAVKREFLNGIEVTPGGVTAATKYVTPVKKNDVGSKRSAAEKTDPAALATIGLGLGIENANMLQIKYAIATDASVEKMTNIPLLQTIDKWWGTKYCMGGATGDCIDCSAFTQVVLRDVYQLSLPRTSQEQYAVAEKVELEDLREGDLVFFNTSGRDISHVGIYLLNNKFVHAATSGGVMISDLNEKYWQPKFRGAGRVRREDEVKGGVK</sequence>
<protein>
    <recommendedName>
        <fullName evidence="6">NlpC/P60 domain-containing protein</fullName>
    </recommendedName>
</protein>
<evidence type="ECO:0000313" key="7">
    <source>
        <dbReference type="EMBL" id="NCI50080.1"/>
    </source>
</evidence>
<comment type="similarity">
    <text evidence="1">Belongs to the peptidase C40 family.</text>
</comment>
<evidence type="ECO:0000256" key="2">
    <source>
        <dbReference type="ARBA" id="ARBA00022670"/>
    </source>
</evidence>
<organism evidence="7 8">
    <name type="scientific">Sediminibacterium roseum</name>
    <dbReference type="NCBI Taxonomy" id="1978412"/>
    <lineage>
        <taxon>Bacteria</taxon>
        <taxon>Pseudomonadati</taxon>
        <taxon>Bacteroidota</taxon>
        <taxon>Chitinophagia</taxon>
        <taxon>Chitinophagales</taxon>
        <taxon>Chitinophagaceae</taxon>
        <taxon>Sediminibacterium</taxon>
    </lineage>
</organism>
<dbReference type="PANTHER" id="PTHR47360">
    <property type="entry name" value="MUREIN DD-ENDOPEPTIDASE MEPS/MUREIN LD-CARBOXYPEPTIDASE"/>
    <property type="match status" value="1"/>
</dbReference>
<accession>A0ABW9ZSJ4</accession>
<dbReference type="PROSITE" id="PS51257">
    <property type="entry name" value="PROKAR_LIPOPROTEIN"/>
    <property type="match status" value="1"/>
</dbReference>
<keyword evidence="4" id="KW-0378">Hydrolase</keyword>
<proteinExistence type="inferred from homology"/>
<evidence type="ECO:0000256" key="5">
    <source>
        <dbReference type="ARBA" id="ARBA00022807"/>
    </source>
</evidence>
<reference evidence="7 8" key="1">
    <citation type="submission" date="2020-01" db="EMBL/GenBank/DDBJ databases">
        <title>Genome analysis.</title>
        <authorList>
            <person name="Wu S."/>
            <person name="Wang G."/>
        </authorList>
    </citation>
    <scope>NUCLEOTIDE SEQUENCE [LARGE SCALE GENOMIC DNA]</scope>
    <source>
        <strain evidence="7 8">SYL130</strain>
    </source>
</reference>
<keyword evidence="5" id="KW-0788">Thiol protease</keyword>
<keyword evidence="3" id="KW-0732">Signal</keyword>
<evidence type="ECO:0000259" key="6">
    <source>
        <dbReference type="PROSITE" id="PS51935"/>
    </source>
</evidence>
<dbReference type="EMBL" id="JAACJS010000012">
    <property type="protein sequence ID" value="NCI50080.1"/>
    <property type="molecule type" value="Genomic_DNA"/>
</dbReference>
<name>A0ABW9ZSJ4_9BACT</name>
<dbReference type="Pfam" id="PF00877">
    <property type="entry name" value="NLPC_P60"/>
    <property type="match status" value="1"/>
</dbReference>
<evidence type="ECO:0000256" key="1">
    <source>
        <dbReference type="ARBA" id="ARBA00007074"/>
    </source>
</evidence>
<keyword evidence="8" id="KW-1185">Reference proteome</keyword>
<dbReference type="Gene3D" id="3.90.1720.10">
    <property type="entry name" value="endopeptidase domain like (from Nostoc punctiforme)"/>
    <property type="match status" value="1"/>
</dbReference>
<evidence type="ECO:0000256" key="4">
    <source>
        <dbReference type="ARBA" id="ARBA00022801"/>
    </source>
</evidence>
<dbReference type="SUPFAM" id="SSF54001">
    <property type="entry name" value="Cysteine proteinases"/>
    <property type="match status" value="1"/>
</dbReference>
<dbReference type="PROSITE" id="PS51935">
    <property type="entry name" value="NLPC_P60"/>
    <property type="match status" value="1"/>
</dbReference>
<evidence type="ECO:0000256" key="3">
    <source>
        <dbReference type="ARBA" id="ARBA00022729"/>
    </source>
</evidence>
<dbReference type="PANTHER" id="PTHR47360:SF1">
    <property type="entry name" value="ENDOPEPTIDASE NLPC-RELATED"/>
    <property type="match status" value="1"/>
</dbReference>
<gene>
    <name evidence="7" type="ORF">GWC95_09110</name>
</gene>
<dbReference type="InterPro" id="IPR052062">
    <property type="entry name" value="Murein_DD/LD_carboxypeptidase"/>
</dbReference>
<dbReference type="Proteomes" id="UP000753802">
    <property type="component" value="Unassembled WGS sequence"/>
</dbReference>
<dbReference type="InterPro" id="IPR038765">
    <property type="entry name" value="Papain-like_cys_pep_sf"/>
</dbReference>
<feature type="domain" description="NlpC/P60" evidence="6">
    <location>
        <begin position="117"/>
        <end position="239"/>
    </location>
</feature>
<keyword evidence="2" id="KW-0645">Protease</keyword>